<feature type="compositionally biased region" description="Polar residues" evidence="1">
    <location>
        <begin position="850"/>
        <end position="859"/>
    </location>
</feature>
<reference evidence="4 5" key="1">
    <citation type="submission" date="2019-05" db="EMBL/GenBank/DDBJ databases">
        <title>Mikania micrantha, genome provides insights into the molecular mechanism of rapid growth.</title>
        <authorList>
            <person name="Liu B."/>
        </authorList>
    </citation>
    <scope>NUCLEOTIDE SEQUENCE [LARGE SCALE GENOMIC DNA]</scope>
    <source>
        <strain evidence="4">NLD-2019</strain>
        <tissue evidence="4">Leaf</tissue>
    </source>
</reference>
<dbReference type="Pfam" id="PF14009">
    <property type="entry name" value="PADRE"/>
    <property type="match status" value="1"/>
</dbReference>
<evidence type="ECO:0000313" key="5">
    <source>
        <dbReference type="Proteomes" id="UP000326396"/>
    </source>
</evidence>
<evidence type="ECO:0000256" key="2">
    <source>
        <dbReference type="SAM" id="Phobius"/>
    </source>
</evidence>
<protein>
    <recommendedName>
        <fullName evidence="3">Nucleotide-diphospho-sugar transferase domain-containing protein</fullName>
    </recommendedName>
</protein>
<dbReference type="EMBL" id="SZYD01000018">
    <property type="protein sequence ID" value="KAD2803964.1"/>
    <property type="molecule type" value="Genomic_DNA"/>
</dbReference>
<gene>
    <name evidence="4" type="ORF">E3N88_37341</name>
</gene>
<feature type="region of interest" description="Disordered" evidence="1">
    <location>
        <begin position="835"/>
        <end position="859"/>
    </location>
</feature>
<dbReference type="InterPro" id="IPR005069">
    <property type="entry name" value="Nucl-diP-sugar_transferase"/>
</dbReference>
<dbReference type="PANTHER" id="PTHR47483:SF1">
    <property type="entry name" value="BETA-ARABINOFURANOSYLTRANSFERASE RAY1"/>
    <property type="match status" value="1"/>
</dbReference>
<evidence type="ECO:0000256" key="1">
    <source>
        <dbReference type="SAM" id="MobiDB-lite"/>
    </source>
</evidence>
<evidence type="ECO:0000259" key="3">
    <source>
        <dbReference type="Pfam" id="PF03407"/>
    </source>
</evidence>
<name>A0A5N6LQS7_9ASTR</name>
<keyword evidence="2" id="KW-0812">Transmembrane</keyword>
<dbReference type="InterPro" id="IPR025322">
    <property type="entry name" value="PADRE_dom"/>
</dbReference>
<dbReference type="InterPro" id="IPR044575">
    <property type="entry name" value="RAY1-like"/>
</dbReference>
<keyword evidence="5" id="KW-1185">Reference proteome</keyword>
<feature type="domain" description="Nucleotide-diphospho-sugar transferase" evidence="3">
    <location>
        <begin position="432"/>
        <end position="652"/>
    </location>
</feature>
<proteinExistence type="predicted"/>
<dbReference type="OrthoDB" id="540503at2759"/>
<accession>A0A5N6LQS7</accession>
<comment type="caution">
    <text evidence="4">The sequence shown here is derived from an EMBL/GenBank/DDBJ whole genome shotgun (WGS) entry which is preliminary data.</text>
</comment>
<dbReference type="Proteomes" id="UP000326396">
    <property type="component" value="Linkage Group LG8"/>
</dbReference>
<keyword evidence="2" id="KW-1133">Transmembrane helix</keyword>
<dbReference type="GO" id="GO:0016757">
    <property type="term" value="F:glycosyltransferase activity"/>
    <property type="evidence" value="ECO:0007669"/>
    <property type="project" value="InterPro"/>
</dbReference>
<dbReference type="Pfam" id="PF03407">
    <property type="entry name" value="Nucleotid_trans"/>
    <property type="match status" value="1"/>
</dbReference>
<dbReference type="AlphaFoldDB" id="A0A5N6LQS7"/>
<keyword evidence="2" id="KW-0472">Membrane</keyword>
<dbReference type="PANTHER" id="PTHR47483">
    <property type="entry name" value="BETA-ARABINOFURANOSYLTRANSFERASE RAY1"/>
    <property type="match status" value="1"/>
</dbReference>
<organism evidence="4 5">
    <name type="scientific">Mikania micrantha</name>
    <name type="common">bitter vine</name>
    <dbReference type="NCBI Taxonomy" id="192012"/>
    <lineage>
        <taxon>Eukaryota</taxon>
        <taxon>Viridiplantae</taxon>
        <taxon>Streptophyta</taxon>
        <taxon>Embryophyta</taxon>
        <taxon>Tracheophyta</taxon>
        <taxon>Spermatophyta</taxon>
        <taxon>Magnoliopsida</taxon>
        <taxon>eudicotyledons</taxon>
        <taxon>Gunneridae</taxon>
        <taxon>Pentapetalae</taxon>
        <taxon>asterids</taxon>
        <taxon>campanulids</taxon>
        <taxon>Asterales</taxon>
        <taxon>Asteraceae</taxon>
        <taxon>Asteroideae</taxon>
        <taxon>Heliantheae alliance</taxon>
        <taxon>Eupatorieae</taxon>
        <taxon>Mikania</taxon>
    </lineage>
</organism>
<feature type="transmembrane region" description="Helical" evidence="2">
    <location>
        <begin position="12"/>
        <end position="30"/>
    </location>
</feature>
<evidence type="ECO:0000313" key="4">
    <source>
        <dbReference type="EMBL" id="KAD2803964.1"/>
    </source>
</evidence>
<sequence length="859" mass="97624">MVNFHLKALKMGLLMVWLCGFVLISISFYASNQILPPSSIKVQIKNLSNSVGPTVIIFAAARPFIGLIGNRQSLAIRSWLGLSQDIRVILFSKDPSVFSFADSFGPDSRVSVEPNIDYTFLGTPFFHSMVARAQTSDSDISVLMDSETILFPDFISTLSYAHKLDHDWLLFALSRNILDFPFQLDVHGQHWIGNNIQRIKTEKLQEFISHGRWEQCDDKKIIMAWNNGDIPLHNGVLPPFVYGKGFHTIWVINEALSSNFRFVFDASFTISSFFVNNRDFDLKIEKGNWENVGNSHLRAFYGSLFFHEADYSNVIKIFKCSMHYHFGNTAENIIYPLGSPKGLSFNGLEVFRLSNHKKLFGCFDKIKLPGRKEGCSKKNQLMPFEPLVLPFSLELLLSMRADHNKTIVLAVAGYSYKDMLMSWACRLHNLQVSNFVVCALDDEIYDFCVLQGLPVFRDRLAPSNISFDDCHFGTGCFQRVTKVKSRVVLEILKLGYNVLMSDVDVYWFKNPLPLLTTFGPTVFVAQSDEYKITGPINLPRRLNSGFYYAHSDSTTITALNMVVKHASLSNLSEQPSFYDTLCGLNGSYRLDDDTCQEPETNLTVHFLDRNLFPNGAYLDLWDSSNVSSTCKNIGCFVLHNNWISGRQKKLERQMTSGLWEYDTSTRMCLHSWQRFKRSLFGVQSLDKKDSGNPKAVKDDSFSIGNSLKSREFCVRVVHAGGSEDLYQNPVMVTQLVKNYPGMCLAKPEVFKNPNESVLSGTDLLLPGKKYYLVPLTTLKKLKKKHAAKRNKPMEEMGHVESDDSVCSAKYYVSKEKRSRRLVKKHTESNRKLVVPVKKSKSWRGSDWEPSLTSIQELSP</sequence>